<comment type="caution">
    <text evidence="1">The sequence shown here is derived from an EMBL/GenBank/DDBJ whole genome shotgun (WGS) entry which is preliminary data.</text>
</comment>
<protein>
    <submittedName>
        <fullName evidence="1">Uncharacterized protein</fullName>
    </submittedName>
</protein>
<evidence type="ECO:0000313" key="1">
    <source>
        <dbReference type="EMBL" id="GMH16176.1"/>
    </source>
</evidence>
<evidence type="ECO:0000313" key="2">
    <source>
        <dbReference type="Proteomes" id="UP001279734"/>
    </source>
</evidence>
<name>A0AAD3SU06_NEPGR</name>
<keyword evidence="2" id="KW-1185">Reference proteome</keyword>
<organism evidence="1 2">
    <name type="scientific">Nepenthes gracilis</name>
    <name type="common">Slender pitcher plant</name>
    <dbReference type="NCBI Taxonomy" id="150966"/>
    <lineage>
        <taxon>Eukaryota</taxon>
        <taxon>Viridiplantae</taxon>
        <taxon>Streptophyta</taxon>
        <taxon>Embryophyta</taxon>
        <taxon>Tracheophyta</taxon>
        <taxon>Spermatophyta</taxon>
        <taxon>Magnoliopsida</taxon>
        <taxon>eudicotyledons</taxon>
        <taxon>Gunneridae</taxon>
        <taxon>Pentapetalae</taxon>
        <taxon>Caryophyllales</taxon>
        <taxon>Nepenthaceae</taxon>
        <taxon>Nepenthes</taxon>
    </lineage>
</organism>
<reference evidence="1" key="1">
    <citation type="submission" date="2023-05" db="EMBL/GenBank/DDBJ databases">
        <title>Nepenthes gracilis genome sequencing.</title>
        <authorList>
            <person name="Fukushima K."/>
        </authorList>
    </citation>
    <scope>NUCLEOTIDE SEQUENCE</scope>
    <source>
        <strain evidence="1">SING2019-196</strain>
    </source>
</reference>
<dbReference type="Proteomes" id="UP001279734">
    <property type="component" value="Unassembled WGS sequence"/>
</dbReference>
<gene>
    <name evidence="1" type="ORF">Nepgr_018017</name>
</gene>
<proteinExistence type="predicted"/>
<dbReference type="AlphaFoldDB" id="A0AAD3SU06"/>
<sequence length="127" mass="13598">MLPPGISADLGRLLLQSWSGLGPDCCIVPSLNLPPPQKKKGCVRGCVVQRVIVSDRIVRPVWMRIGWGSGLCWPLVDKFFAVFVVFELTGGGPRLLLSAFCCPIGALKMLSLLGGKCHGRSRVAVVG</sequence>
<dbReference type="EMBL" id="BSYO01000016">
    <property type="protein sequence ID" value="GMH16176.1"/>
    <property type="molecule type" value="Genomic_DNA"/>
</dbReference>
<accession>A0AAD3SU06</accession>